<comment type="caution">
    <text evidence="1">The sequence shown here is derived from an EMBL/GenBank/DDBJ whole genome shotgun (WGS) entry which is preliminary data.</text>
</comment>
<sequence>MKISPNLFSFTKFFSFGISWLLFL</sequence>
<dbReference type="AlphaFoldDB" id="A0A7Z7J6L4"/>
<accession>A0A7Z7J6L4</accession>
<dbReference type="EMBL" id="OCZC01000116">
    <property type="protein sequence ID" value="SOO26866.1"/>
    <property type="molecule type" value="Genomic_DNA"/>
</dbReference>
<reference evidence="1 2" key="1">
    <citation type="submission" date="2017-10" db="EMBL/GenBank/DDBJ databases">
        <authorList>
            <person name="Regsiter A."/>
            <person name="William W."/>
        </authorList>
    </citation>
    <scope>NUCLEOTIDE SEQUENCE [LARGE SCALE GENOMIC DNA]</scope>
    <source>
        <strain evidence="1 2">CFBP6991</strain>
    </source>
</reference>
<dbReference type="Proteomes" id="UP000234345">
    <property type="component" value="Unassembled WGS sequence"/>
</dbReference>
<proteinExistence type="predicted"/>
<evidence type="ECO:0000313" key="2">
    <source>
        <dbReference type="Proteomes" id="UP000234345"/>
    </source>
</evidence>
<name>A0A7Z7J6L4_XANCH</name>
<gene>
    <name evidence="1" type="ORF">XFF6991_4900</name>
</gene>
<organism evidence="1 2">
    <name type="scientific">Xanthomonas campestris pv. phaseoli</name>
    <dbReference type="NCBI Taxonomy" id="317013"/>
    <lineage>
        <taxon>Bacteria</taxon>
        <taxon>Pseudomonadati</taxon>
        <taxon>Pseudomonadota</taxon>
        <taxon>Gammaproteobacteria</taxon>
        <taxon>Lysobacterales</taxon>
        <taxon>Lysobacteraceae</taxon>
        <taxon>Xanthomonas</taxon>
    </lineage>
</organism>
<evidence type="ECO:0000313" key="1">
    <source>
        <dbReference type="EMBL" id="SOO26866.1"/>
    </source>
</evidence>
<protein>
    <submittedName>
        <fullName evidence="1">Uncharacterized protein</fullName>
    </submittedName>
</protein>